<gene>
    <name evidence="1" type="ORF">HYDPIDRAFT_76224</name>
</gene>
<sequence length="237" mass="26784">SIKWTRAQLFGGKLSHQRRAPNAWNAYVRKQLQESNKERPAGQKYKLPQFIAQFCSEITRGYCNLTEEEKACLVKELACQRQGKVSTIRTSPKSLQKLVNAAFSGMEKEVSITSRHCTWASLNSRTAVEGFYIAVRSDVEHFHEAKIFCSPKAATFIKDVLKYEPKHLALKLESWVSAATTNQRLPLTKLVSLCHCNIQDGLDVVLKSNNTVVKQVQMNYGNYERKIVEKYGVGLAG</sequence>
<organism evidence="1 2">
    <name type="scientific">Hydnomerulius pinastri MD-312</name>
    <dbReference type="NCBI Taxonomy" id="994086"/>
    <lineage>
        <taxon>Eukaryota</taxon>
        <taxon>Fungi</taxon>
        <taxon>Dikarya</taxon>
        <taxon>Basidiomycota</taxon>
        <taxon>Agaricomycotina</taxon>
        <taxon>Agaricomycetes</taxon>
        <taxon>Agaricomycetidae</taxon>
        <taxon>Boletales</taxon>
        <taxon>Boletales incertae sedis</taxon>
        <taxon>Leucogyrophana</taxon>
    </lineage>
</organism>
<accession>A0A0C9VR63</accession>
<dbReference type="HOGENOM" id="CLU_1173060_0_0_1"/>
<reference evidence="1 2" key="1">
    <citation type="submission" date="2014-04" db="EMBL/GenBank/DDBJ databases">
        <title>Evolutionary Origins and Diversification of the Mycorrhizal Mutualists.</title>
        <authorList>
            <consortium name="DOE Joint Genome Institute"/>
            <consortium name="Mycorrhizal Genomics Consortium"/>
            <person name="Kohler A."/>
            <person name="Kuo A."/>
            <person name="Nagy L.G."/>
            <person name="Floudas D."/>
            <person name="Copeland A."/>
            <person name="Barry K.W."/>
            <person name="Cichocki N."/>
            <person name="Veneault-Fourrey C."/>
            <person name="LaButti K."/>
            <person name="Lindquist E.A."/>
            <person name="Lipzen A."/>
            <person name="Lundell T."/>
            <person name="Morin E."/>
            <person name="Murat C."/>
            <person name="Riley R."/>
            <person name="Ohm R."/>
            <person name="Sun H."/>
            <person name="Tunlid A."/>
            <person name="Henrissat B."/>
            <person name="Grigoriev I.V."/>
            <person name="Hibbett D.S."/>
            <person name="Martin F."/>
        </authorList>
    </citation>
    <scope>NUCLEOTIDE SEQUENCE [LARGE SCALE GENOMIC DNA]</scope>
    <source>
        <strain evidence="1 2">MD-312</strain>
    </source>
</reference>
<feature type="non-terminal residue" evidence="1">
    <location>
        <position position="1"/>
    </location>
</feature>
<dbReference type="AlphaFoldDB" id="A0A0C9VR63"/>
<dbReference type="EMBL" id="KN839874">
    <property type="protein sequence ID" value="KIJ60265.1"/>
    <property type="molecule type" value="Genomic_DNA"/>
</dbReference>
<dbReference type="Proteomes" id="UP000053820">
    <property type="component" value="Unassembled WGS sequence"/>
</dbReference>
<dbReference type="OrthoDB" id="3253416at2759"/>
<evidence type="ECO:0000313" key="2">
    <source>
        <dbReference type="Proteomes" id="UP000053820"/>
    </source>
</evidence>
<name>A0A0C9VR63_9AGAM</name>
<proteinExistence type="predicted"/>
<feature type="non-terminal residue" evidence="1">
    <location>
        <position position="237"/>
    </location>
</feature>
<keyword evidence="2" id="KW-1185">Reference proteome</keyword>
<evidence type="ECO:0000313" key="1">
    <source>
        <dbReference type="EMBL" id="KIJ60265.1"/>
    </source>
</evidence>
<protein>
    <submittedName>
        <fullName evidence="1">Uncharacterized protein</fullName>
    </submittedName>
</protein>